<dbReference type="PANTHER" id="PTHR11614">
    <property type="entry name" value="PHOSPHOLIPASE-RELATED"/>
    <property type="match status" value="1"/>
</dbReference>
<keyword evidence="5" id="KW-1185">Reference proteome</keyword>
<dbReference type="EMBL" id="LWDV01000008">
    <property type="protein sequence ID" value="OCL27197.1"/>
    <property type="molecule type" value="Genomic_DNA"/>
</dbReference>
<comment type="caution">
    <text evidence="4">The sequence shown here is derived from an EMBL/GenBank/DDBJ whole genome shotgun (WGS) entry which is preliminary data.</text>
</comment>
<feature type="domain" description="Serine aminopeptidase S33" evidence="3">
    <location>
        <begin position="18"/>
        <end position="226"/>
    </location>
</feature>
<gene>
    <name evidence="4" type="ORF">U472_06920</name>
</gene>
<name>A0A1C0AA79_9FIRM</name>
<evidence type="ECO:0000259" key="3">
    <source>
        <dbReference type="Pfam" id="PF12146"/>
    </source>
</evidence>
<evidence type="ECO:0000256" key="2">
    <source>
        <dbReference type="PIRSR" id="PIRSR017388-2"/>
    </source>
</evidence>
<feature type="active site" description="Nucleophile" evidence="1">
    <location>
        <position position="95"/>
    </location>
</feature>
<dbReference type="Gene3D" id="3.40.50.1820">
    <property type="entry name" value="alpha/beta hydrolase"/>
    <property type="match status" value="1"/>
</dbReference>
<evidence type="ECO:0000313" key="4">
    <source>
        <dbReference type="EMBL" id="OCL27197.1"/>
    </source>
</evidence>
<feature type="binding site" evidence="2">
    <location>
        <position position="96"/>
    </location>
    <ligand>
        <name>substrate</name>
    </ligand>
</feature>
<protein>
    <submittedName>
        <fullName evidence="4">Esterase</fullName>
    </submittedName>
</protein>
<dbReference type="InterPro" id="IPR022742">
    <property type="entry name" value="Hydrolase_4"/>
</dbReference>
<reference evidence="5" key="1">
    <citation type="submission" date="2016-07" db="EMBL/GenBank/DDBJ databases">
        <authorList>
            <person name="Florea S."/>
            <person name="Webb J.S."/>
            <person name="Jaromczyk J."/>
            <person name="Schardl C.L."/>
        </authorList>
    </citation>
    <scope>NUCLEOTIDE SEQUENCE [LARGE SCALE GENOMIC DNA]</scope>
    <source>
        <strain evidence="5">Z6</strain>
    </source>
</reference>
<evidence type="ECO:0000313" key="5">
    <source>
        <dbReference type="Proteomes" id="UP000093514"/>
    </source>
</evidence>
<dbReference type="OrthoDB" id="9786110at2"/>
<organism evidence="4 5">
    <name type="scientific">Orenia metallireducens</name>
    <dbReference type="NCBI Taxonomy" id="1413210"/>
    <lineage>
        <taxon>Bacteria</taxon>
        <taxon>Bacillati</taxon>
        <taxon>Bacillota</taxon>
        <taxon>Clostridia</taxon>
        <taxon>Halanaerobiales</taxon>
        <taxon>Halobacteroidaceae</taxon>
        <taxon>Orenia</taxon>
    </lineage>
</organism>
<dbReference type="Proteomes" id="UP000093514">
    <property type="component" value="Unassembled WGS sequence"/>
</dbReference>
<feature type="active site" description="Charge relay system" evidence="1">
    <location>
        <position position="195"/>
    </location>
</feature>
<dbReference type="SUPFAM" id="SSF53474">
    <property type="entry name" value="alpha/beta-Hydrolases"/>
    <property type="match status" value="1"/>
</dbReference>
<dbReference type="PIRSF" id="PIRSF017388">
    <property type="entry name" value="Esterase_lipase"/>
    <property type="match status" value="1"/>
</dbReference>
<sequence length="247" mass="28097">MKQIPKYAKPFFFEGSNKACLLIHGFKGSPGQMRYLGEFLHREGGYTISGILLPGHGSSEDKMEESDWEDWLNSARKEYEGLAQDYDKVYVVGLSMGGLLSLILAEEYKLDRVISIASPMKIFDKLAYFTPVLRYFKRFKGDKQGLIQSVEDEYDVYYNSTPLATVPSLLKLMKMAKDNLFKVSAPILIIQSRDDETVKPISAEIIYQGVSSQDKEILWLNEGGHVCTINGDKKIIHNKILEFLNNY</sequence>
<dbReference type="InterPro" id="IPR012354">
    <property type="entry name" value="Esterase_lipase"/>
</dbReference>
<evidence type="ECO:0000256" key="1">
    <source>
        <dbReference type="PIRSR" id="PIRSR017388-1"/>
    </source>
</evidence>
<feature type="binding site" evidence="2">
    <location>
        <position position="26"/>
    </location>
    <ligand>
        <name>substrate</name>
    </ligand>
</feature>
<dbReference type="RefSeq" id="WP_068716835.1">
    <property type="nucleotide sequence ID" value="NZ_LWDV01000008.1"/>
</dbReference>
<reference evidence="4 5" key="2">
    <citation type="submission" date="2016-08" db="EMBL/GenBank/DDBJ databases">
        <title>Orenia metallireducens sp. nov. strain Z6, a Novel Metal-reducing Firmicute from the Deep Subsurface.</title>
        <authorList>
            <person name="Maxim B.I."/>
            <person name="Kenneth K."/>
            <person name="Flynn T.M."/>
            <person name="Oloughlin E.J."/>
            <person name="Locke R.A."/>
            <person name="Weber J.R."/>
            <person name="Egan S.M."/>
            <person name="Mackie R.I."/>
            <person name="Cann I.K."/>
        </authorList>
    </citation>
    <scope>NUCLEOTIDE SEQUENCE [LARGE SCALE GENOMIC DNA]</scope>
    <source>
        <strain evidence="4 5">Z6</strain>
    </source>
</reference>
<dbReference type="InterPro" id="IPR051044">
    <property type="entry name" value="MAG_DAG_Lipase"/>
</dbReference>
<feature type="active site" description="Charge relay system" evidence="1">
    <location>
        <position position="225"/>
    </location>
</feature>
<dbReference type="AlphaFoldDB" id="A0A1C0AA79"/>
<proteinExistence type="predicted"/>
<dbReference type="GO" id="GO:0052689">
    <property type="term" value="F:carboxylic ester hydrolase activity"/>
    <property type="evidence" value="ECO:0007669"/>
    <property type="project" value="InterPro"/>
</dbReference>
<accession>A0A1C0AA79</accession>
<dbReference type="InterPro" id="IPR029058">
    <property type="entry name" value="AB_hydrolase_fold"/>
</dbReference>
<dbReference type="Pfam" id="PF12146">
    <property type="entry name" value="Hydrolase_4"/>
    <property type="match status" value="1"/>
</dbReference>